<dbReference type="InterPro" id="IPR012657">
    <property type="entry name" value="23S_rRNA-intervening_sequence"/>
</dbReference>
<dbReference type="NCBIfam" id="TIGR02436">
    <property type="entry name" value="four helix bundle protein"/>
    <property type="match status" value="1"/>
</dbReference>
<dbReference type="PANTHER" id="PTHR38471:SF2">
    <property type="entry name" value="FOUR HELIX BUNDLE PROTEIN"/>
    <property type="match status" value="1"/>
</dbReference>
<sequence length="122" mass="14216">MNTYKDLDIYKISFSLFLKTHPFSLKLPNYELYELGSQLRRSSNSVNTNIVEGYGRRSYKNDFIKFLVYSEASGLETLSHLEKIVALYPQLSLEAEELAKDYELLGGKIHSFTEYVRTSWRS</sequence>
<name>A0A1I1CLI3_9BACT</name>
<protein>
    <submittedName>
        <fullName evidence="1">Four helix bundle protein</fullName>
    </submittedName>
</protein>
<dbReference type="Proteomes" id="UP000198790">
    <property type="component" value="Unassembled WGS sequence"/>
</dbReference>
<dbReference type="Pfam" id="PF05635">
    <property type="entry name" value="23S_rRNA_IVP"/>
    <property type="match status" value="1"/>
</dbReference>
<dbReference type="EMBL" id="FOKK01000035">
    <property type="protein sequence ID" value="SFB61500.1"/>
    <property type="molecule type" value="Genomic_DNA"/>
</dbReference>
<evidence type="ECO:0000313" key="1">
    <source>
        <dbReference type="EMBL" id="SFB61500.1"/>
    </source>
</evidence>
<accession>A0A1I1CLI3</accession>
<proteinExistence type="predicted"/>
<organism evidence="1 2">
    <name type="scientific">Algoriphagus aquimarinus</name>
    <dbReference type="NCBI Taxonomy" id="237018"/>
    <lineage>
        <taxon>Bacteria</taxon>
        <taxon>Pseudomonadati</taxon>
        <taxon>Bacteroidota</taxon>
        <taxon>Cytophagia</taxon>
        <taxon>Cytophagales</taxon>
        <taxon>Cyclobacteriaceae</taxon>
        <taxon>Algoriphagus</taxon>
    </lineage>
</organism>
<gene>
    <name evidence="1" type="ORF">SAMN04489723_1357</name>
</gene>
<keyword evidence="2" id="KW-1185">Reference proteome</keyword>
<dbReference type="AlphaFoldDB" id="A0A1I1CLI3"/>
<dbReference type="SUPFAM" id="SSF158446">
    <property type="entry name" value="IVS-encoded protein-like"/>
    <property type="match status" value="1"/>
</dbReference>
<dbReference type="Gene3D" id="1.20.1440.60">
    <property type="entry name" value="23S rRNA-intervening sequence"/>
    <property type="match status" value="1"/>
</dbReference>
<dbReference type="PANTHER" id="PTHR38471">
    <property type="entry name" value="FOUR HELIX BUNDLE PROTEIN"/>
    <property type="match status" value="1"/>
</dbReference>
<dbReference type="STRING" id="237018.SAMN04489723_1357"/>
<dbReference type="OrthoDB" id="9811959at2"/>
<dbReference type="InterPro" id="IPR036583">
    <property type="entry name" value="23S_rRNA_IVS_sf"/>
</dbReference>
<dbReference type="RefSeq" id="WP_092902077.1">
    <property type="nucleotide sequence ID" value="NZ_FOKK01000035.1"/>
</dbReference>
<evidence type="ECO:0000313" key="2">
    <source>
        <dbReference type="Proteomes" id="UP000198790"/>
    </source>
</evidence>
<reference evidence="1 2" key="1">
    <citation type="submission" date="2016-10" db="EMBL/GenBank/DDBJ databases">
        <authorList>
            <person name="de Groot N.N."/>
        </authorList>
    </citation>
    <scope>NUCLEOTIDE SEQUENCE [LARGE SCALE GENOMIC DNA]</scope>
    <source>
        <strain evidence="1 2">DSM 23399</strain>
    </source>
</reference>